<dbReference type="EMBL" id="JACGCI010000018">
    <property type="protein sequence ID" value="KAF6758651.1"/>
    <property type="molecule type" value="Genomic_DNA"/>
</dbReference>
<organism evidence="4 5">
    <name type="scientific">Ephemerocybe angulata</name>
    <dbReference type="NCBI Taxonomy" id="980116"/>
    <lineage>
        <taxon>Eukaryota</taxon>
        <taxon>Fungi</taxon>
        <taxon>Dikarya</taxon>
        <taxon>Basidiomycota</taxon>
        <taxon>Agaricomycotina</taxon>
        <taxon>Agaricomycetes</taxon>
        <taxon>Agaricomycetidae</taxon>
        <taxon>Agaricales</taxon>
        <taxon>Agaricineae</taxon>
        <taxon>Psathyrellaceae</taxon>
        <taxon>Ephemerocybe</taxon>
    </lineage>
</organism>
<proteinExistence type="predicted"/>
<accession>A0A8H6I4L5</accession>
<dbReference type="PANTHER" id="PTHR40124">
    <property type="match status" value="1"/>
</dbReference>
<keyword evidence="2" id="KW-0732">Signal</keyword>
<dbReference type="OrthoDB" id="3337916at2759"/>
<feature type="domain" description="Polysaccharide lyase 14" evidence="3">
    <location>
        <begin position="201"/>
        <end position="404"/>
    </location>
</feature>
<evidence type="ECO:0000259" key="3">
    <source>
        <dbReference type="Pfam" id="PF21294"/>
    </source>
</evidence>
<name>A0A8H6I4L5_9AGAR</name>
<dbReference type="Gene3D" id="2.60.120.200">
    <property type="match status" value="1"/>
</dbReference>
<evidence type="ECO:0000313" key="5">
    <source>
        <dbReference type="Proteomes" id="UP000521943"/>
    </source>
</evidence>
<feature type="region of interest" description="Disordered" evidence="1">
    <location>
        <begin position="105"/>
        <end position="154"/>
    </location>
</feature>
<dbReference type="InterPro" id="IPR048958">
    <property type="entry name" value="Polysacc_lyase_14"/>
</dbReference>
<evidence type="ECO:0000256" key="2">
    <source>
        <dbReference type="SAM" id="SignalP"/>
    </source>
</evidence>
<sequence length="412" mass="43893">MGKLSTRFTLILLHITVLIACISASNALGHGGRLMRRHARLGHNLRADIPNEAPSCPKRNHFKKLREAAVLAGSNGQYVTNGTATDSEAASGATNSTVLSTPVLTSTSSASQAEATSSSLSTMKSSSSGSSTTSTTSSFPSQPTGAPSSGGRLGNLFPVGGYSKSWTTCPEADNPLHLGDDTLQPFSVLRTTPHSYEKAPDGRNAMKAHYPQGSYTFTHSPQGGFSFYTHGHSSVNLADAKEATFGYAVYFPNGFAFNKGGKLPGFYGGDNDDEATNCSGGRRSDACFSARLMWRTDGAGELYTYLPPDQPANEKICSVEPFSECNDTGQWTTVAQRVRLNDIGQSNGELELWVNGKSVISVKGLVLRVRNAGRLRGIQFQTFFGGSQSSWASPETQDAYFSDFSVAVTQSL</sequence>
<feature type="compositionally biased region" description="Low complexity" evidence="1">
    <location>
        <begin position="105"/>
        <end position="141"/>
    </location>
</feature>
<dbReference type="Proteomes" id="UP000521943">
    <property type="component" value="Unassembled WGS sequence"/>
</dbReference>
<feature type="signal peptide" evidence="2">
    <location>
        <begin position="1"/>
        <end position="27"/>
    </location>
</feature>
<dbReference type="Pfam" id="PF21294">
    <property type="entry name" value="Polysacc_lyase_14"/>
    <property type="match status" value="1"/>
</dbReference>
<dbReference type="AlphaFoldDB" id="A0A8H6I4L5"/>
<dbReference type="PANTHER" id="PTHR40124:SF1">
    <property type="entry name" value="DISAGGREGATASE RELATED REPEAT PROTEIN"/>
    <property type="match status" value="1"/>
</dbReference>
<protein>
    <recommendedName>
        <fullName evidence="3">Polysaccharide lyase 14 domain-containing protein</fullName>
    </recommendedName>
</protein>
<comment type="caution">
    <text evidence="4">The sequence shown here is derived from an EMBL/GenBank/DDBJ whole genome shotgun (WGS) entry which is preliminary data.</text>
</comment>
<reference evidence="4 5" key="1">
    <citation type="submission" date="2020-07" db="EMBL/GenBank/DDBJ databases">
        <title>Comparative genomics of pyrophilous fungi reveals a link between fire events and developmental genes.</title>
        <authorList>
            <consortium name="DOE Joint Genome Institute"/>
            <person name="Steindorff A.S."/>
            <person name="Carver A."/>
            <person name="Calhoun S."/>
            <person name="Stillman K."/>
            <person name="Liu H."/>
            <person name="Lipzen A."/>
            <person name="Pangilinan J."/>
            <person name="Labutti K."/>
            <person name="Bruns T.D."/>
            <person name="Grigoriev I.V."/>
        </authorList>
    </citation>
    <scope>NUCLEOTIDE SEQUENCE [LARGE SCALE GENOMIC DNA]</scope>
    <source>
        <strain evidence="4 5">CBS 144469</strain>
    </source>
</reference>
<evidence type="ECO:0000313" key="4">
    <source>
        <dbReference type="EMBL" id="KAF6758651.1"/>
    </source>
</evidence>
<keyword evidence="5" id="KW-1185">Reference proteome</keyword>
<feature type="chain" id="PRO_5034278045" description="Polysaccharide lyase 14 domain-containing protein" evidence="2">
    <location>
        <begin position="28"/>
        <end position="412"/>
    </location>
</feature>
<evidence type="ECO:0000256" key="1">
    <source>
        <dbReference type="SAM" id="MobiDB-lite"/>
    </source>
</evidence>
<gene>
    <name evidence="4" type="ORF">DFP72DRAFT_1105504</name>
</gene>
<dbReference type="PROSITE" id="PS51257">
    <property type="entry name" value="PROKAR_LIPOPROTEIN"/>
    <property type="match status" value="1"/>
</dbReference>